<feature type="signal peptide" evidence="2">
    <location>
        <begin position="1"/>
        <end position="19"/>
    </location>
</feature>
<keyword evidence="4" id="KW-1185">Reference proteome</keyword>
<dbReference type="STRING" id="692275.M3B8K2"/>
<dbReference type="OMA" id="NDVQWVR"/>
<dbReference type="Proteomes" id="UP000016931">
    <property type="component" value="Unassembled WGS sequence"/>
</dbReference>
<accession>M3B8K2</accession>
<dbReference type="OrthoDB" id="124329at2759"/>
<evidence type="ECO:0000256" key="2">
    <source>
        <dbReference type="SAM" id="SignalP"/>
    </source>
</evidence>
<gene>
    <name evidence="3" type="ORF">SEPMUDRAFT_37845</name>
</gene>
<sequence length="369" mass="41031">MRTSHISAALSALAVCASAYSPLTDVDTRSLDEIYAEARKEDGILQVFWGGDAAAQGDAIKTGWAQRFPDVKMNLTVELSKYLDNRIDRGHLQGIHTADVVVVQTLQDFRRWKAEGKLLRYKPATFEDILYAEKDPDGYFMAQAIMTFGAFIYDETKINASEIPTSYASMPDKKWKGKLILTYPNDDDAVAYQFSLMVNRYGFQWLYDLAQNDVQWVRGTGTPVLTMGSRHNDTSFGRVLSFTSYDSGASFIGAKNPEAPEQYLTWAQSGAILADTPMPESAKLFMSYLTSVERQNATAATGTASILNSVNAMYGLTPDSNATQLSSFRLWEQDRNTVEWWKNLFEEVLGTAQGPGPMVMYPDNAPLVG</sequence>
<protein>
    <submittedName>
        <fullName evidence="3">Periplasmic binding protein-like II</fullName>
    </submittedName>
</protein>
<keyword evidence="1 2" id="KW-0732">Signal</keyword>
<dbReference type="GeneID" id="27905820"/>
<feature type="chain" id="PRO_5004031250" evidence="2">
    <location>
        <begin position="20"/>
        <end position="369"/>
    </location>
</feature>
<reference evidence="3 4" key="1">
    <citation type="journal article" date="2012" name="PLoS Pathog.">
        <title>Diverse lifestyles and strategies of plant pathogenesis encoded in the genomes of eighteen Dothideomycetes fungi.</title>
        <authorList>
            <person name="Ohm R.A."/>
            <person name="Feau N."/>
            <person name="Henrissat B."/>
            <person name="Schoch C.L."/>
            <person name="Horwitz B.A."/>
            <person name="Barry K.W."/>
            <person name="Condon B.J."/>
            <person name="Copeland A.C."/>
            <person name="Dhillon B."/>
            <person name="Glaser F."/>
            <person name="Hesse C.N."/>
            <person name="Kosti I."/>
            <person name="LaButti K."/>
            <person name="Lindquist E.A."/>
            <person name="Lucas S."/>
            <person name="Salamov A.A."/>
            <person name="Bradshaw R.E."/>
            <person name="Ciuffetti L."/>
            <person name="Hamelin R.C."/>
            <person name="Kema G.H.J."/>
            <person name="Lawrence C."/>
            <person name="Scott J.A."/>
            <person name="Spatafora J.W."/>
            <person name="Turgeon B.G."/>
            <person name="de Wit P.J.G.M."/>
            <person name="Zhong S."/>
            <person name="Goodwin S.B."/>
            <person name="Grigoriev I.V."/>
        </authorList>
    </citation>
    <scope>NUCLEOTIDE SEQUENCE [LARGE SCALE GENOMIC DNA]</scope>
    <source>
        <strain evidence="3 4">SO2202</strain>
    </source>
</reference>
<evidence type="ECO:0000313" key="4">
    <source>
        <dbReference type="Proteomes" id="UP000016931"/>
    </source>
</evidence>
<evidence type="ECO:0000256" key="1">
    <source>
        <dbReference type="ARBA" id="ARBA00022729"/>
    </source>
</evidence>
<name>M3B8K2_SPHMS</name>
<dbReference type="eggNOG" id="ENOG502S0QG">
    <property type="taxonomic scope" value="Eukaryota"/>
</dbReference>
<dbReference type="RefSeq" id="XP_016764308.1">
    <property type="nucleotide sequence ID" value="XM_016908683.1"/>
</dbReference>
<dbReference type="Gene3D" id="3.40.190.10">
    <property type="entry name" value="Periplasmic binding protein-like II"/>
    <property type="match status" value="2"/>
</dbReference>
<dbReference type="AlphaFoldDB" id="M3B8K2"/>
<dbReference type="HOGENOM" id="CLU_026974_5_1_1"/>
<dbReference type="PANTHER" id="PTHR30006">
    <property type="entry name" value="THIAMINE-BINDING PERIPLASMIC PROTEIN-RELATED"/>
    <property type="match status" value="1"/>
</dbReference>
<dbReference type="SUPFAM" id="SSF53850">
    <property type="entry name" value="Periplasmic binding protein-like II"/>
    <property type="match status" value="1"/>
</dbReference>
<evidence type="ECO:0000313" key="3">
    <source>
        <dbReference type="EMBL" id="EMF16187.1"/>
    </source>
</evidence>
<organism evidence="3 4">
    <name type="scientific">Sphaerulina musiva (strain SO2202)</name>
    <name type="common">Poplar stem canker fungus</name>
    <name type="synonym">Septoria musiva</name>
    <dbReference type="NCBI Taxonomy" id="692275"/>
    <lineage>
        <taxon>Eukaryota</taxon>
        <taxon>Fungi</taxon>
        <taxon>Dikarya</taxon>
        <taxon>Ascomycota</taxon>
        <taxon>Pezizomycotina</taxon>
        <taxon>Dothideomycetes</taxon>
        <taxon>Dothideomycetidae</taxon>
        <taxon>Mycosphaerellales</taxon>
        <taxon>Mycosphaerellaceae</taxon>
        <taxon>Sphaerulina</taxon>
    </lineage>
</organism>
<dbReference type="PANTHER" id="PTHR30006:SF2">
    <property type="entry name" value="ABC TRANSPORTER SUBSTRATE-BINDING PROTEIN"/>
    <property type="match status" value="1"/>
</dbReference>
<dbReference type="Pfam" id="PF13343">
    <property type="entry name" value="SBP_bac_6"/>
    <property type="match status" value="1"/>
</dbReference>
<dbReference type="EMBL" id="KB456261">
    <property type="protein sequence ID" value="EMF16187.1"/>
    <property type="molecule type" value="Genomic_DNA"/>
</dbReference>
<proteinExistence type="predicted"/>